<dbReference type="EMBL" id="VXIS01000061">
    <property type="protein sequence ID" value="KAA8909069.1"/>
    <property type="molecule type" value="Genomic_DNA"/>
</dbReference>
<dbReference type="Pfam" id="PF13855">
    <property type="entry name" value="LRR_8"/>
    <property type="match status" value="1"/>
</dbReference>
<name>A0A5J5F086_9PEZI</name>
<feature type="region of interest" description="Disordered" evidence="5">
    <location>
        <begin position="28"/>
        <end position="222"/>
    </location>
</feature>
<feature type="compositionally biased region" description="Polar residues" evidence="5">
    <location>
        <begin position="108"/>
        <end position="144"/>
    </location>
</feature>
<dbReference type="GO" id="GO:0005524">
    <property type="term" value="F:ATP binding"/>
    <property type="evidence" value="ECO:0007669"/>
    <property type="project" value="UniProtKB-KW"/>
</dbReference>
<dbReference type="Pfam" id="PF00560">
    <property type="entry name" value="LRR_1"/>
    <property type="match status" value="1"/>
</dbReference>
<keyword evidence="1" id="KW-0433">Leucine-rich repeat</keyword>
<evidence type="ECO:0008006" key="8">
    <source>
        <dbReference type="Google" id="ProtNLM"/>
    </source>
</evidence>
<dbReference type="AlphaFoldDB" id="A0A5J5F086"/>
<dbReference type="SMART" id="SM00365">
    <property type="entry name" value="LRR_SD22"/>
    <property type="match status" value="3"/>
</dbReference>
<evidence type="ECO:0000256" key="1">
    <source>
        <dbReference type="ARBA" id="ARBA00022614"/>
    </source>
</evidence>
<feature type="compositionally biased region" description="Low complexity" evidence="5">
    <location>
        <begin position="185"/>
        <end position="196"/>
    </location>
</feature>
<dbReference type="InterPro" id="IPR001611">
    <property type="entry name" value="Leu-rich_rpt"/>
</dbReference>
<dbReference type="OrthoDB" id="676979at2759"/>
<dbReference type="InterPro" id="IPR003591">
    <property type="entry name" value="Leu-rich_rpt_typical-subtyp"/>
</dbReference>
<protein>
    <recommendedName>
        <fullName evidence="8">Leucine-rich repeat-containing protein 40</fullName>
    </recommendedName>
</protein>
<comment type="caution">
    <text evidence="6">The sequence shown here is derived from an EMBL/GenBank/DDBJ whole genome shotgun (WGS) entry which is preliminary data.</text>
</comment>
<evidence type="ECO:0000256" key="3">
    <source>
        <dbReference type="ARBA" id="ARBA00022741"/>
    </source>
</evidence>
<dbReference type="SMART" id="SM00369">
    <property type="entry name" value="LRR_TYP"/>
    <property type="match status" value="8"/>
</dbReference>
<dbReference type="InParanoid" id="A0A5J5F086"/>
<evidence type="ECO:0000256" key="5">
    <source>
        <dbReference type="SAM" id="MobiDB-lite"/>
    </source>
</evidence>
<dbReference type="PANTHER" id="PTHR48056:SF81">
    <property type="entry name" value="RECEPTOR PROTEIN-TYROSINE KINASE CEPR1"/>
    <property type="match status" value="1"/>
</dbReference>
<accession>A0A5J5F086</accession>
<dbReference type="InterPro" id="IPR032675">
    <property type="entry name" value="LRR_dom_sf"/>
</dbReference>
<evidence type="ECO:0000256" key="2">
    <source>
        <dbReference type="ARBA" id="ARBA00022737"/>
    </source>
</evidence>
<feature type="compositionally biased region" description="Low complexity" evidence="5">
    <location>
        <begin position="81"/>
        <end position="99"/>
    </location>
</feature>
<evidence type="ECO:0000256" key="4">
    <source>
        <dbReference type="ARBA" id="ARBA00022840"/>
    </source>
</evidence>
<dbReference type="InterPro" id="IPR050647">
    <property type="entry name" value="Plant_LRR-RLKs"/>
</dbReference>
<sequence>MGLPGSSTRGRHTSIWETVYRNYGGATASSLAKSQPRRVPSNASLSTTSTTSTPTPPLKGRVSHNNLKKPATINTQLARKPSGSLASTPSQSPSLPTTPRVSSKRASDTNGTSPLNRRVSNTQLKQPTPTVSKRNSMTQISSKNLAHHGASGEANPAPARRQSSFGLPTAPVAPRSPSGSSKTIRASQAAPKVAARAPKRPIKATPTEEPLSPKKATSQSLRDTIRQARAAKQRVASVSNGEGNGLDGFDFGTADPFGQAIMGEGGSTKVLQQRIKSARVEGRLNISVLQLKEIPAAVYTMYESTDEDLAATDGDGPKWYESVDLTKLIGADNEISEIGEELATQFGALSAIDMHNNLLTSLPSNLSQLAELASLNLAGNELKNDALEVIFKITSLKDLKLGKNNFEGELNDSLSNLVALESLELQDNKLTSLPPSIGECSRLRVLSLARNALANLPIEDLLKCPLQDLDLSQNSLSGTFFPASVERWESLQSLNINSNHISSFAEHGAAVALPALIQLFASNNQLAAFPVLEGWDELLVLVLDQNRIDKLPDDLFNLRRLRTLDFSGNNVKSIDPRLSAIDSLEVINFAGNPLLDRKLAGMCAADLKKTLRGRLAPPEIVIAEIDDEPAMSRPGTSGYPSDDAPKTYEIGRGGVLELANKGLSDSDIAEIVDNIVGSPYTILLSQNSLTTIPSALDTFASLSVVDLSKNKLSPSSYLPDKLVLRSLETLNLHSTGIIDLDQLFSHLDAPKLQTLDVSANRISSIEGLRQAFPNLLNLHAADNQIVEIPVESIDGIRCLDLTGNSIGALPPQLALCKGLRELRVQGNLFRVPRWQVLEKGTEAVLAWLRPRLPQDEEEGAGLLDVLD</sequence>
<dbReference type="Gene3D" id="3.80.10.10">
    <property type="entry name" value="Ribonuclease Inhibitor"/>
    <property type="match status" value="4"/>
</dbReference>
<dbReference type="SMART" id="SM00364">
    <property type="entry name" value="LRR_BAC"/>
    <property type="match status" value="6"/>
</dbReference>
<dbReference type="Proteomes" id="UP000326924">
    <property type="component" value="Unassembled WGS sequence"/>
</dbReference>
<dbReference type="PROSITE" id="PS51450">
    <property type="entry name" value="LRR"/>
    <property type="match status" value="2"/>
</dbReference>
<reference evidence="6 7" key="1">
    <citation type="submission" date="2019-09" db="EMBL/GenBank/DDBJ databases">
        <title>Draft genome of the ectomycorrhizal ascomycete Sphaerosporella brunnea.</title>
        <authorList>
            <consortium name="DOE Joint Genome Institute"/>
            <person name="Benucci G.M."/>
            <person name="Marozzi G."/>
            <person name="Antonielli L."/>
            <person name="Sanchez S."/>
            <person name="Marco P."/>
            <person name="Wang X."/>
            <person name="Falini L.B."/>
            <person name="Barry K."/>
            <person name="Haridas S."/>
            <person name="Lipzen A."/>
            <person name="Labutti K."/>
            <person name="Grigoriev I.V."/>
            <person name="Murat C."/>
            <person name="Martin F."/>
            <person name="Albertini E."/>
            <person name="Donnini D."/>
            <person name="Bonito G."/>
        </authorList>
    </citation>
    <scope>NUCLEOTIDE SEQUENCE [LARGE SCALE GENOMIC DNA]</scope>
    <source>
        <strain evidence="6 7">Sb_GMNB300</strain>
    </source>
</reference>
<keyword evidence="4" id="KW-0067">ATP-binding</keyword>
<gene>
    <name evidence="6" type="ORF">FN846DRAFT_632253</name>
</gene>
<keyword evidence="7" id="KW-1185">Reference proteome</keyword>
<dbReference type="PANTHER" id="PTHR48056">
    <property type="entry name" value="LRR RECEPTOR-LIKE SERINE/THREONINE-PROTEIN KINASE-RELATED"/>
    <property type="match status" value="1"/>
</dbReference>
<organism evidence="6 7">
    <name type="scientific">Sphaerosporella brunnea</name>
    <dbReference type="NCBI Taxonomy" id="1250544"/>
    <lineage>
        <taxon>Eukaryota</taxon>
        <taxon>Fungi</taxon>
        <taxon>Dikarya</taxon>
        <taxon>Ascomycota</taxon>
        <taxon>Pezizomycotina</taxon>
        <taxon>Pezizomycetes</taxon>
        <taxon>Pezizales</taxon>
        <taxon>Pyronemataceae</taxon>
        <taxon>Sphaerosporella</taxon>
    </lineage>
</organism>
<evidence type="ECO:0000313" key="6">
    <source>
        <dbReference type="EMBL" id="KAA8909069.1"/>
    </source>
</evidence>
<evidence type="ECO:0000313" key="7">
    <source>
        <dbReference type="Proteomes" id="UP000326924"/>
    </source>
</evidence>
<keyword evidence="3" id="KW-0547">Nucleotide-binding</keyword>
<proteinExistence type="predicted"/>
<dbReference type="SUPFAM" id="SSF52058">
    <property type="entry name" value="L domain-like"/>
    <property type="match status" value="2"/>
</dbReference>
<keyword evidence="2" id="KW-0677">Repeat</keyword>